<sequence length="162" mass="17967">MVSEYNSDDESISNPKTPNPTTSTSMVDPHHSAIVVTIAVEFASQPGTTVFSSSSPTFDSFNHLISLNISHIQHIANKQIVSFAKVTHKPQAIINPMAKILYSIGYNQRRLSRGCWKICGVQGHLARHCRLLPNGPLSPLYLPMWCACLSPTTMAFTLWWLT</sequence>
<evidence type="ECO:0000256" key="1">
    <source>
        <dbReference type="SAM" id="MobiDB-lite"/>
    </source>
</evidence>
<organism evidence="2 3">
    <name type="scientific">Forsythia ovata</name>
    <dbReference type="NCBI Taxonomy" id="205694"/>
    <lineage>
        <taxon>Eukaryota</taxon>
        <taxon>Viridiplantae</taxon>
        <taxon>Streptophyta</taxon>
        <taxon>Embryophyta</taxon>
        <taxon>Tracheophyta</taxon>
        <taxon>Spermatophyta</taxon>
        <taxon>Magnoliopsida</taxon>
        <taxon>eudicotyledons</taxon>
        <taxon>Gunneridae</taxon>
        <taxon>Pentapetalae</taxon>
        <taxon>asterids</taxon>
        <taxon>lamiids</taxon>
        <taxon>Lamiales</taxon>
        <taxon>Oleaceae</taxon>
        <taxon>Forsythieae</taxon>
        <taxon>Forsythia</taxon>
    </lineage>
</organism>
<protein>
    <recommendedName>
        <fullName evidence="4">CCHC-type domain-containing protein</fullName>
    </recommendedName>
</protein>
<evidence type="ECO:0008006" key="4">
    <source>
        <dbReference type="Google" id="ProtNLM"/>
    </source>
</evidence>
<feature type="region of interest" description="Disordered" evidence="1">
    <location>
        <begin position="1"/>
        <end position="26"/>
    </location>
</feature>
<evidence type="ECO:0000313" key="3">
    <source>
        <dbReference type="Proteomes" id="UP001604277"/>
    </source>
</evidence>
<dbReference type="EMBL" id="JBFOLJ010000009">
    <property type="protein sequence ID" value="KAL2509418.1"/>
    <property type="molecule type" value="Genomic_DNA"/>
</dbReference>
<comment type="caution">
    <text evidence="2">The sequence shown here is derived from an EMBL/GenBank/DDBJ whole genome shotgun (WGS) entry which is preliminary data.</text>
</comment>
<accession>A0ABD1TA55</accession>
<reference evidence="3" key="1">
    <citation type="submission" date="2024-07" db="EMBL/GenBank/DDBJ databases">
        <title>Two chromosome-level genome assemblies of Korean endemic species Abeliophyllum distichum and Forsythia ovata (Oleaceae).</title>
        <authorList>
            <person name="Jang H."/>
        </authorList>
    </citation>
    <scope>NUCLEOTIDE SEQUENCE [LARGE SCALE GENOMIC DNA]</scope>
</reference>
<proteinExistence type="predicted"/>
<gene>
    <name evidence="2" type="ORF">Fot_33065</name>
</gene>
<dbReference type="AlphaFoldDB" id="A0ABD1TA55"/>
<dbReference type="Proteomes" id="UP001604277">
    <property type="component" value="Unassembled WGS sequence"/>
</dbReference>
<evidence type="ECO:0000313" key="2">
    <source>
        <dbReference type="EMBL" id="KAL2509418.1"/>
    </source>
</evidence>
<feature type="compositionally biased region" description="Acidic residues" evidence="1">
    <location>
        <begin position="1"/>
        <end position="11"/>
    </location>
</feature>
<keyword evidence="3" id="KW-1185">Reference proteome</keyword>
<name>A0ABD1TA55_9LAMI</name>
<feature type="compositionally biased region" description="Low complexity" evidence="1">
    <location>
        <begin position="12"/>
        <end position="25"/>
    </location>
</feature>